<feature type="compositionally biased region" description="Pro residues" evidence="1">
    <location>
        <begin position="133"/>
        <end position="143"/>
    </location>
</feature>
<comment type="caution">
    <text evidence="3">The sequence shown here is derived from an EMBL/GenBank/DDBJ whole genome shotgun (WGS) entry which is preliminary data.</text>
</comment>
<keyword evidence="4" id="KW-1185">Reference proteome</keyword>
<proteinExistence type="predicted"/>
<reference evidence="3 4" key="1">
    <citation type="submission" date="2018-06" db="EMBL/GenBank/DDBJ databases">
        <title>Rhizobium wuzhouense sp. nov., isolated from roots of Oryza officinalis.</title>
        <authorList>
            <person name="Yuan T."/>
        </authorList>
    </citation>
    <scope>NUCLEOTIDE SEQUENCE [LARGE SCALE GENOMIC DNA]</scope>
    <source>
        <strain evidence="3 4">W44</strain>
    </source>
</reference>
<dbReference type="Pfam" id="PF06904">
    <property type="entry name" value="Extensin-like_C"/>
    <property type="match status" value="1"/>
</dbReference>
<feature type="compositionally biased region" description="Basic and acidic residues" evidence="1">
    <location>
        <begin position="106"/>
        <end position="128"/>
    </location>
</feature>
<feature type="region of interest" description="Disordered" evidence="1">
    <location>
        <begin position="64"/>
        <end position="185"/>
    </location>
</feature>
<name>A0ABX5NR51_9HYPH</name>
<evidence type="ECO:0000313" key="4">
    <source>
        <dbReference type="Proteomes" id="UP000247536"/>
    </source>
</evidence>
<dbReference type="EMBL" id="QJRY01000004">
    <property type="protein sequence ID" value="PYB73358.1"/>
    <property type="molecule type" value="Genomic_DNA"/>
</dbReference>
<dbReference type="Proteomes" id="UP000247536">
    <property type="component" value="Unassembled WGS sequence"/>
</dbReference>
<feature type="compositionally biased region" description="Basic and acidic residues" evidence="1">
    <location>
        <begin position="147"/>
        <end position="173"/>
    </location>
</feature>
<evidence type="ECO:0000256" key="1">
    <source>
        <dbReference type="SAM" id="MobiDB-lite"/>
    </source>
</evidence>
<accession>A0ABX5NR51</accession>
<sequence length="367" mass="38434">MANCIACGPRLSKGVLPCLDDELFGGSRLIDPVAGGDGDEMTKTISKLAIGLMLAWPILTGLTLPSRGPQPTQRPEATTPAPDAKPEAPAESGKPADTAEVPTPDPKPEPPTDNKPGDEDGKENKGKSEGAAPVPPAAAPAPAPDAASDKGPAKQEPADENKGAKEPEEKAEPVDPPPPPEDPKMLAACLADLKAIGASFETKPRVDDAGGCGMASPIVLKKPLPDVTLEPEATIRCETALQLARMTRDMLKPAAEAAFPGKPALSGIRQASGYVCRNRNSAETGKISEHAYGNAIDIAALRFGDEEEPVMIAKQDDGSAQAVFQRAFNAIACLYFTTVLSPGSDPTHQDHMHLDVIERKSGLHYCR</sequence>
<feature type="compositionally biased region" description="Low complexity" evidence="1">
    <location>
        <begin position="75"/>
        <end position="91"/>
    </location>
</feature>
<evidence type="ECO:0000313" key="3">
    <source>
        <dbReference type="EMBL" id="PYB73358.1"/>
    </source>
</evidence>
<feature type="domain" description="Extensin-like C-terminal" evidence="2">
    <location>
        <begin position="188"/>
        <end position="367"/>
    </location>
</feature>
<organism evidence="3 4">
    <name type="scientific">Rhizobium wuzhouense</name>
    <dbReference type="NCBI Taxonomy" id="1986026"/>
    <lineage>
        <taxon>Bacteria</taxon>
        <taxon>Pseudomonadati</taxon>
        <taxon>Pseudomonadota</taxon>
        <taxon>Alphaproteobacteria</taxon>
        <taxon>Hyphomicrobiales</taxon>
        <taxon>Rhizobiaceae</taxon>
        <taxon>Rhizobium/Agrobacterium group</taxon>
        <taxon>Rhizobium</taxon>
    </lineage>
</organism>
<protein>
    <submittedName>
        <fullName evidence="3">Extensin</fullName>
    </submittedName>
</protein>
<gene>
    <name evidence="3" type="ORF">DMY87_13780</name>
</gene>
<evidence type="ECO:0000259" key="2">
    <source>
        <dbReference type="Pfam" id="PF06904"/>
    </source>
</evidence>
<dbReference type="InterPro" id="IPR009683">
    <property type="entry name" value="Extensin-like_C"/>
</dbReference>